<comment type="caution">
    <text evidence="1">The sequence shown here is derived from an EMBL/GenBank/DDBJ whole genome shotgun (WGS) entry which is preliminary data.</text>
</comment>
<dbReference type="Proteomes" id="UP000182229">
    <property type="component" value="Unassembled WGS sequence"/>
</dbReference>
<accession>A0A1L9B7T7</accession>
<reference evidence="2" key="1">
    <citation type="submission" date="2016-11" db="EMBL/GenBank/DDBJ databases">
        <authorList>
            <person name="Shukria A."/>
            <person name="Stevens D.C."/>
        </authorList>
    </citation>
    <scope>NUCLEOTIDE SEQUENCE [LARGE SCALE GENOMIC DNA]</scope>
    <source>
        <strain evidence="2">Cbfe23</strain>
    </source>
</reference>
<dbReference type="AlphaFoldDB" id="A0A1L9B7T7"/>
<sequence>MKGALEWPAARLHVTYPFRRKPIMQLRKMTLMIAALGLALTACNGGREDLSCESDATCLENEICHPQAKVCVQTCTSGDDCPESAGKCEAITSGSTTQICKCTTDQLCQRDTSVTDASTLSCDKTFSVCKSTGTTPTPVACTGSSQSNCAYGQFCNNGTCAAAKVADATCENFSHQNLPNWSTSSNGPVIYSVTGTGYQVGSSYCKSTAPDAFLVRVRAYRTDNWPATRAGLSGFFYVTTGADEFDVVNDGLLVPNTGYNPNGKDAEFNIYLCRPSDSKTIQVGFYFTGGNPVCENINR</sequence>
<name>A0A1L9B7T7_9BACT</name>
<keyword evidence="2" id="KW-1185">Reference proteome</keyword>
<dbReference type="EMBL" id="MPIN01000006">
    <property type="protein sequence ID" value="OJH38273.1"/>
    <property type="molecule type" value="Genomic_DNA"/>
</dbReference>
<reference evidence="1 2" key="2">
    <citation type="submission" date="2016-12" db="EMBL/GenBank/DDBJ databases">
        <title>Draft Genome Sequence of Cystobacter ferrugineus Strain Cbfe23.</title>
        <authorList>
            <person name="Akbar S."/>
            <person name="Dowd S.E."/>
            <person name="Stevens D.C."/>
        </authorList>
    </citation>
    <scope>NUCLEOTIDE SEQUENCE [LARGE SCALE GENOMIC DNA]</scope>
    <source>
        <strain evidence="1 2">Cbfe23</strain>
    </source>
</reference>
<evidence type="ECO:0000313" key="1">
    <source>
        <dbReference type="EMBL" id="OJH38273.1"/>
    </source>
</evidence>
<protein>
    <submittedName>
        <fullName evidence="1">Uncharacterized protein</fullName>
    </submittedName>
</protein>
<gene>
    <name evidence="1" type="ORF">BON30_24350</name>
</gene>
<dbReference type="STRING" id="83449.BON30_24350"/>
<evidence type="ECO:0000313" key="2">
    <source>
        <dbReference type="Proteomes" id="UP000182229"/>
    </source>
</evidence>
<proteinExistence type="predicted"/>
<organism evidence="1 2">
    <name type="scientific">Cystobacter ferrugineus</name>
    <dbReference type="NCBI Taxonomy" id="83449"/>
    <lineage>
        <taxon>Bacteria</taxon>
        <taxon>Pseudomonadati</taxon>
        <taxon>Myxococcota</taxon>
        <taxon>Myxococcia</taxon>
        <taxon>Myxococcales</taxon>
        <taxon>Cystobacterineae</taxon>
        <taxon>Archangiaceae</taxon>
        <taxon>Cystobacter</taxon>
    </lineage>
</organism>